<dbReference type="Gene3D" id="1.10.150.240">
    <property type="entry name" value="Putative phosphatase, domain 2"/>
    <property type="match status" value="1"/>
</dbReference>
<dbReference type="SUPFAM" id="SSF56784">
    <property type="entry name" value="HAD-like"/>
    <property type="match status" value="1"/>
</dbReference>
<dbReference type="SFLD" id="SFLDG01129">
    <property type="entry name" value="C1.5:_HAD__Beta-PGM__Phosphata"/>
    <property type="match status" value="1"/>
</dbReference>
<evidence type="ECO:0000256" key="1">
    <source>
        <dbReference type="ARBA" id="ARBA00022801"/>
    </source>
</evidence>
<dbReference type="GO" id="GO:0006281">
    <property type="term" value="P:DNA repair"/>
    <property type="evidence" value="ECO:0007669"/>
    <property type="project" value="TreeGrafter"/>
</dbReference>
<dbReference type="EMBL" id="CP106878">
    <property type="protein sequence ID" value="WAA09876.1"/>
    <property type="molecule type" value="Genomic_DNA"/>
</dbReference>
<dbReference type="NCBIfam" id="TIGR01549">
    <property type="entry name" value="HAD-SF-IA-v1"/>
    <property type="match status" value="1"/>
</dbReference>
<dbReference type="RefSeq" id="WP_275417658.1">
    <property type="nucleotide sequence ID" value="NZ_CP106878.1"/>
</dbReference>
<accession>A0A9E8LUS4</accession>
<reference evidence="3" key="1">
    <citation type="submission" date="2022-09" db="EMBL/GenBank/DDBJ databases">
        <title>Complete Genomes of Fervidibacillus albus and Fervidibacillus halotolerans isolated from tidal flat sediments.</title>
        <authorList>
            <person name="Kwon K.K."/>
            <person name="Yang S.-H."/>
            <person name="Park M.J."/>
            <person name="Oh H.-M."/>
        </authorList>
    </citation>
    <scope>NUCLEOTIDE SEQUENCE</scope>
    <source>
        <strain evidence="3">MEBiC13591</strain>
    </source>
</reference>
<dbReference type="KEGG" id="faf:OE104_00385"/>
<dbReference type="InterPro" id="IPR023214">
    <property type="entry name" value="HAD_sf"/>
</dbReference>
<dbReference type="InterPro" id="IPR006439">
    <property type="entry name" value="HAD-SF_hydro_IA"/>
</dbReference>
<dbReference type="Proteomes" id="UP001164718">
    <property type="component" value="Chromosome"/>
</dbReference>
<dbReference type="GO" id="GO:0005829">
    <property type="term" value="C:cytosol"/>
    <property type="evidence" value="ECO:0007669"/>
    <property type="project" value="TreeGrafter"/>
</dbReference>
<gene>
    <name evidence="3" type="ORF">OE104_00385</name>
</gene>
<keyword evidence="4" id="KW-1185">Reference proteome</keyword>
<evidence type="ECO:0000313" key="4">
    <source>
        <dbReference type="Proteomes" id="UP001164718"/>
    </source>
</evidence>
<name>A0A9E8LUS4_9BACI</name>
<organism evidence="3 4">
    <name type="scientific">Fervidibacillus albus</name>
    <dbReference type="NCBI Taxonomy" id="2980026"/>
    <lineage>
        <taxon>Bacteria</taxon>
        <taxon>Bacillati</taxon>
        <taxon>Bacillota</taxon>
        <taxon>Bacilli</taxon>
        <taxon>Bacillales</taxon>
        <taxon>Bacillaceae</taxon>
        <taxon>Fervidibacillus</taxon>
    </lineage>
</organism>
<keyword evidence="1 3" id="KW-0378">Hydrolase</keyword>
<evidence type="ECO:0000313" key="3">
    <source>
        <dbReference type="EMBL" id="WAA09876.1"/>
    </source>
</evidence>
<keyword evidence="2" id="KW-0460">Magnesium</keyword>
<protein>
    <submittedName>
        <fullName evidence="3">HAD-IA family hydrolase</fullName>
    </submittedName>
</protein>
<dbReference type="PANTHER" id="PTHR43434:SF25">
    <property type="entry name" value="PHOSPHOGLYCOLATE PHOSPHATASE"/>
    <property type="match status" value="1"/>
</dbReference>
<dbReference type="AlphaFoldDB" id="A0A9E8LUS4"/>
<dbReference type="GO" id="GO:0008967">
    <property type="term" value="F:phosphoglycolate phosphatase activity"/>
    <property type="evidence" value="ECO:0007669"/>
    <property type="project" value="TreeGrafter"/>
</dbReference>
<dbReference type="InterPro" id="IPR050155">
    <property type="entry name" value="HAD-like_hydrolase_sf"/>
</dbReference>
<dbReference type="Gene3D" id="3.40.50.1000">
    <property type="entry name" value="HAD superfamily/HAD-like"/>
    <property type="match status" value="1"/>
</dbReference>
<evidence type="ECO:0000256" key="2">
    <source>
        <dbReference type="ARBA" id="ARBA00022842"/>
    </source>
</evidence>
<dbReference type="InterPro" id="IPR041492">
    <property type="entry name" value="HAD_2"/>
</dbReference>
<dbReference type="Pfam" id="PF13419">
    <property type="entry name" value="HAD_2"/>
    <property type="match status" value="1"/>
</dbReference>
<dbReference type="InterPro" id="IPR023198">
    <property type="entry name" value="PGP-like_dom2"/>
</dbReference>
<dbReference type="InterPro" id="IPR036412">
    <property type="entry name" value="HAD-like_sf"/>
</dbReference>
<dbReference type="SFLD" id="SFLDS00003">
    <property type="entry name" value="Haloacid_Dehalogenase"/>
    <property type="match status" value="1"/>
</dbReference>
<proteinExistence type="predicted"/>
<sequence length="195" mass="22848">MNKLKDITVLWDFDGTLFNTYPMYTQILQRFLTGEHSDEAVLQELKVSYSHATNVFGISTEKVKKMRQLEMEWPASDIQPFPGVEKVLQSVGKNVIMTHKMRREAERIIEYHGWTNYFSEIVAGDDGFPRKPDPTSYEYLHRKYRIDLVIGDRMLDILPGKAIGAKTCLFQNREEGADFYMDHYDEFFEKVAKFI</sequence>
<dbReference type="PANTHER" id="PTHR43434">
    <property type="entry name" value="PHOSPHOGLYCOLATE PHOSPHATASE"/>
    <property type="match status" value="1"/>
</dbReference>